<dbReference type="Pfam" id="PF02470">
    <property type="entry name" value="MlaD"/>
    <property type="match status" value="1"/>
</dbReference>
<dbReference type="PANTHER" id="PTHR33371:SF4">
    <property type="entry name" value="INTERMEMBRANE PHOSPHOLIPID TRANSPORT SYSTEM BINDING PROTEIN MLAD"/>
    <property type="match status" value="1"/>
</dbReference>
<dbReference type="EMBL" id="CP098502">
    <property type="protein sequence ID" value="UTI65398.1"/>
    <property type="molecule type" value="Genomic_DNA"/>
</dbReference>
<proteinExistence type="predicted"/>
<evidence type="ECO:0000313" key="5">
    <source>
        <dbReference type="Proteomes" id="UP001056035"/>
    </source>
</evidence>
<organism evidence="4 5">
    <name type="scientific">Paraconexibacter antarcticus</name>
    <dbReference type="NCBI Taxonomy" id="2949664"/>
    <lineage>
        <taxon>Bacteria</taxon>
        <taxon>Bacillati</taxon>
        <taxon>Actinomycetota</taxon>
        <taxon>Thermoleophilia</taxon>
        <taxon>Solirubrobacterales</taxon>
        <taxon>Paraconexibacteraceae</taxon>
        <taxon>Paraconexibacter</taxon>
    </lineage>
</organism>
<evidence type="ECO:0000259" key="3">
    <source>
        <dbReference type="Pfam" id="PF02470"/>
    </source>
</evidence>
<evidence type="ECO:0000256" key="1">
    <source>
        <dbReference type="SAM" id="MobiDB-lite"/>
    </source>
</evidence>
<evidence type="ECO:0000313" key="4">
    <source>
        <dbReference type="EMBL" id="UTI65398.1"/>
    </source>
</evidence>
<reference evidence="4 5" key="1">
    <citation type="submission" date="2022-06" db="EMBL/GenBank/DDBJ databases">
        <title>Paraconexibacter antarcticus.</title>
        <authorList>
            <person name="Kim C.S."/>
        </authorList>
    </citation>
    <scope>NUCLEOTIDE SEQUENCE [LARGE SCALE GENOMIC DNA]</scope>
    <source>
        <strain evidence="4 5">02-257</strain>
    </source>
</reference>
<protein>
    <submittedName>
        <fullName evidence="4">MlaD family protein</fullName>
    </submittedName>
</protein>
<keyword evidence="2" id="KW-1133">Transmembrane helix</keyword>
<accession>A0ABY5DVS2</accession>
<dbReference type="RefSeq" id="WP_254572079.1">
    <property type="nucleotide sequence ID" value="NZ_CP098502.1"/>
</dbReference>
<evidence type="ECO:0000256" key="2">
    <source>
        <dbReference type="SAM" id="Phobius"/>
    </source>
</evidence>
<feature type="transmembrane region" description="Helical" evidence="2">
    <location>
        <begin position="21"/>
        <end position="39"/>
    </location>
</feature>
<gene>
    <name evidence="4" type="ORF">NBH00_04095</name>
</gene>
<feature type="region of interest" description="Disordered" evidence="1">
    <location>
        <begin position="439"/>
        <end position="476"/>
    </location>
</feature>
<keyword evidence="2" id="KW-0812">Transmembrane</keyword>
<feature type="domain" description="Mce/MlaD" evidence="3">
    <location>
        <begin position="50"/>
        <end position="132"/>
    </location>
</feature>
<dbReference type="PANTHER" id="PTHR33371">
    <property type="entry name" value="INTERMEMBRANE PHOSPHOLIPID TRANSPORT SYSTEM BINDING PROTEIN MLAD-RELATED"/>
    <property type="match status" value="1"/>
</dbReference>
<dbReference type="InterPro" id="IPR003399">
    <property type="entry name" value="Mce/MlaD"/>
</dbReference>
<keyword evidence="2" id="KW-0472">Membrane</keyword>
<dbReference type="Proteomes" id="UP001056035">
    <property type="component" value="Chromosome"/>
</dbReference>
<dbReference type="InterPro" id="IPR052336">
    <property type="entry name" value="MlaD_Phospholipid_Transporter"/>
</dbReference>
<keyword evidence="5" id="KW-1185">Reference proteome</keyword>
<name>A0ABY5DVS2_9ACTN</name>
<sequence>MGGREPTTGRRGSPAALQDPMIVGTMILVLALVGIVISYRANQGLPFVPSYEVRAAVPDAAELTVNGSEVRVGGARVGVVTGVEAMPPRGRTPAYAIVTMALETREERLPVDTRVTVRPRSILGAKYVDLRRGHARSGVPPGGLLPLSDARPVVELDEAFDVFDDATSRRVRSVVTDLGDGLAGRGADVNATLAAARRATAPLERVARAAVVPAAPLRRLVGGVASATAALAPAAPLLPGLLAAGGRTLGAVDAAAPATAQTLDALAPTEDALRVALTRARPVLADAAAIARGLRTATPLLRPVLARGRDALVAGTPVLRRVPSLADGFGRALDALRAAARDPAAAGSLRLLTATVRAVGGILSAWLPAQRHCNLMGVSFGNTTSALIGGGPDATELNGTIIVGEAGQDHPSAHVAERLHVNPVPHENDAECEAGNEPFAKGLAIGNPPGLQNGPVERTAPPPGVLERGRAAGFVP</sequence>